<dbReference type="Pfam" id="PF03449">
    <property type="entry name" value="GreA_GreB_N"/>
    <property type="match status" value="1"/>
</dbReference>
<dbReference type="InterPro" id="IPR023459">
    <property type="entry name" value="Tscrpt_elong_fac_GreA/B_fam"/>
</dbReference>
<dbReference type="GO" id="GO:0032784">
    <property type="term" value="P:regulation of DNA-templated transcription elongation"/>
    <property type="evidence" value="ECO:0007669"/>
    <property type="project" value="UniProtKB-UniRule"/>
</dbReference>
<dbReference type="FunFam" id="1.10.287.180:FF:000001">
    <property type="entry name" value="Transcription elongation factor GreA"/>
    <property type="match status" value="1"/>
</dbReference>
<evidence type="ECO:0000259" key="5">
    <source>
        <dbReference type="Pfam" id="PF01272"/>
    </source>
</evidence>
<protein>
    <recommendedName>
        <fullName evidence="4">Transcription elongation factor GreB</fullName>
    </recommendedName>
    <alternativeName>
        <fullName evidence="4">Transcript cleavage factor GreB</fullName>
    </alternativeName>
</protein>
<dbReference type="RefSeq" id="WP_070077332.1">
    <property type="nucleotide sequence ID" value="NZ_CP017415.1"/>
</dbReference>
<dbReference type="PROSITE" id="PS00830">
    <property type="entry name" value="GREAB_2"/>
    <property type="match status" value="1"/>
</dbReference>
<dbReference type="KEGG" id="aprs:BI364_01985"/>
<dbReference type="InterPro" id="IPR028624">
    <property type="entry name" value="Tscrpt_elong_fac_GreA/B"/>
</dbReference>
<feature type="domain" description="Transcription elongation factor GreA/GreB C-terminal" evidence="5">
    <location>
        <begin position="89"/>
        <end position="159"/>
    </location>
</feature>
<comment type="similarity">
    <text evidence="4">Belongs to the GreA/GreB family. GreB subfamily.</text>
</comment>
<evidence type="ECO:0000256" key="2">
    <source>
        <dbReference type="ARBA" id="ARBA00023125"/>
    </source>
</evidence>
<dbReference type="PIRSF" id="PIRSF006092">
    <property type="entry name" value="GreA_GreB"/>
    <property type="match status" value="1"/>
</dbReference>
<reference evidence="8" key="1">
    <citation type="submission" date="2016-09" db="EMBL/GenBank/DDBJ databases">
        <title>Acidihalobacter prosperus F5.</title>
        <authorList>
            <person name="Khaleque H.N."/>
            <person name="Ramsay J.P."/>
            <person name="Kaksonen A.H."/>
            <person name="Boxall N.J."/>
            <person name="Watkin E.L.J."/>
        </authorList>
    </citation>
    <scope>NUCLEOTIDE SEQUENCE [LARGE SCALE GENOMIC DNA]</scope>
    <source>
        <strain evidence="8">F5</strain>
    </source>
</reference>
<accession>A0A1D8IKD5</accession>
<dbReference type="Pfam" id="PF01272">
    <property type="entry name" value="GreA_GreB"/>
    <property type="match status" value="1"/>
</dbReference>
<proteinExistence type="inferred from homology"/>
<dbReference type="SUPFAM" id="SSF46557">
    <property type="entry name" value="GreA transcript cleavage protein, N-terminal domain"/>
    <property type="match status" value="1"/>
</dbReference>
<dbReference type="EMBL" id="CP017415">
    <property type="protein sequence ID" value="AOU96940.1"/>
    <property type="molecule type" value="Genomic_DNA"/>
</dbReference>
<dbReference type="HAMAP" id="MF_00105">
    <property type="entry name" value="GreA_GreB"/>
    <property type="match status" value="1"/>
</dbReference>
<evidence type="ECO:0000259" key="6">
    <source>
        <dbReference type="Pfam" id="PF03449"/>
    </source>
</evidence>
<dbReference type="HAMAP" id="MF_00930">
    <property type="entry name" value="GreB"/>
    <property type="match status" value="1"/>
</dbReference>
<dbReference type="NCBIfam" id="NF002506">
    <property type="entry name" value="PRK01885.1"/>
    <property type="match status" value="1"/>
</dbReference>
<dbReference type="FunFam" id="3.10.50.30:FF:000001">
    <property type="entry name" value="Transcription elongation factor GreA"/>
    <property type="match status" value="1"/>
</dbReference>
<keyword evidence="3 4" id="KW-0804">Transcription</keyword>
<keyword evidence="7" id="KW-0251">Elongation factor</keyword>
<dbReference type="GO" id="GO:0070063">
    <property type="term" value="F:RNA polymerase binding"/>
    <property type="evidence" value="ECO:0007669"/>
    <property type="project" value="InterPro"/>
</dbReference>
<comment type="function">
    <text evidence="4">Necessary for efficient RNA polymerase transcription elongation past template-encoded arresting sites. The arresting sites in DNA have the property of trapping a certain fraction of elongating RNA polymerases that pass through, resulting in locked ternary complexes. Cleavage of the nascent transcript by cleavage factors such as GreA or GreB allows the resumption of elongation from the new 3'terminus. GreB releases sequences of up to 9 nucleotides in length.</text>
</comment>
<evidence type="ECO:0000313" key="7">
    <source>
        <dbReference type="EMBL" id="AOU96940.1"/>
    </source>
</evidence>
<dbReference type="PANTHER" id="PTHR30437:SF6">
    <property type="entry name" value="TRANSCRIPTION ELONGATION FACTOR GREB"/>
    <property type="match status" value="1"/>
</dbReference>
<keyword evidence="2 4" id="KW-0238">DNA-binding</keyword>
<dbReference type="InterPro" id="IPR006358">
    <property type="entry name" value="Tscrpt_elong_fac_GreB"/>
</dbReference>
<sequence length="169" mass="19011">MGRWRPPTPRSSPYITPEGYATLSGELDALWPHRADVTRHLAAAAAEGDRSENAEYIYRKKELREIDRRIRYLQKRLPSLKVVTRPQAASKIYFGAWVTLETESGDEVGYRIVGADELDNAGYISVDSPMARALLGKALDDEVRVQTPQGEAVYWVVGLRYLETLGDTD</sequence>
<dbReference type="Gene3D" id="1.10.287.180">
    <property type="entry name" value="Transcription elongation factor, GreA/GreB, N-terminal domain"/>
    <property type="match status" value="1"/>
</dbReference>
<gene>
    <name evidence="4" type="primary">greB</name>
    <name evidence="7" type="ORF">BI364_01985</name>
</gene>
<dbReference type="GO" id="GO:0006354">
    <property type="term" value="P:DNA-templated transcription elongation"/>
    <property type="evidence" value="ECO:0007669"/>
    <property type="project" value="TreeGrafter"/>
</dbReference>
<name>A0A1D8IKD5_9GAMM</name>
<dbReference type="InterPro" id="IPR036953">
    <property type="entry name" value="GreA/GreB_C_sf"/>
</dbReference>
<evidence type="ECO:0000256" key="3">
    <source>
        <dbReference type="ARBA" id="ARBA00023163"/>
    </source>
</evidence>
<dbReference type="InterPro" id="IPR036805">
    <property type="entry name" value="Tscrpt_elong_fac_GreA/B_N_sf"/>
</dbReference>
<dbReference type="Gene3D" id="3.10.50.30">
    <property type="entry name" value="Transcription elongation factor, GreA/GreB, C-terminal domain"/>
    <property type="match status" value="1"/>
</dbReference>
<dbReference type="PANTHER" id="PTHR30437">
    <property type="entry name" value="TRANSCRIPTION ELONGATION FACTOR GREA"/>
    <property type="match status" value="1"/>
</dbReference>
<evidence type="ECO:0000256" key="1">
    <source>
        <dbReference type="ARBA" id="ARBA00023015"/>
    </source>
</evidence>
<feature type="domain" description="Transcription elongation factor GreA/GreB N-terminal" evidence="6">
    <location>
        <begin position="14"/>
        <end position="82"/>
    </location>
</feature>
<dbReference type="GO" id="GO:0003746">
    <property type="term" value="F:translation elongation factor activity"/>
    <property type="evidence" value="ECO:0007669"/>
    <property type="project" value="UniProtKB-KW"/>
</dbReference>
<dbReference type="NCBIfam" id="TIGR01461">
    <property type="entry name" value="greB"/>
    <property type="match status" value="1"/>
</dbReference>
<dbReference type="AlphaFoldDB" id="A0A1D8IKD5"/>
<dbReference type="PROSITE" id="PS00829">
    <property type="entry name" value="GREAB_1"/>
    <property type="match status" value="1"/>
</dbReference>
<dbReference type="InterPro" id="IPR018151">
    <property type="entry name" value="TF_GreA/GreB_CS"/>
</dbReference>
<dbReference type="GO" id="GO:0003677">
    <property type="term" value="F:DNA binding"/>
    <property type="evidence" value="ECO:0007669"/>
    <property type="project" value="UniProtKB-UniRule"/>
</dbReference>
<organism evidence="7 8">
    <name type="scientific">Acidihalobacter yilgarnensis</name>
    <dbReference type="NCBI Taxonomy" id="2819280"/>
    <lineage>
        <taxon>Bacteria</taxon>
        <taxon>Pseudomonadati</taxon>
        <taxon>Pseudomonadota</taxon>
        <taxon>Gammaproteobacteria</taxon>
        <taxon>Chromatiales</taxon>
        <taxon>Ectothiorhodospiraceae</taxon>
        <taxon>Acidihalobacter</taxon>
    </lineage>
</organism>
<dbReference type="InterPro" id="IPR001437">
    <property type="entry name" value="Tscrpt_elong_fac_GreA/B_C"/>
</dbReference>
<dbReference type="SUPFAM" id="SSF54534">
    <property type="entry name" value="FKBP-like"/>
    <property type="match status" value="1"/>
</dbReference>
<dbReference type="InterPro" id="IPR022691">
    <property type="entry name" value="Tscrpt_elong_fac_GreA/B_N"/>
</dbReference>
<evidence type="ECO:0000256" key="4">
    <source>
        <dbReference type="HAMAP-Rule" id="MF_00930"/>
    </source>
</evidence>
<dbReference type="Proteomes" id="UP000095401">
    <property type="component" value="Chromosome"/>
</dbReference>
<evidence type="ECO:0000313" key="8">
    <source>
        <dbReference type="Proteomes" id="UP000095401"/>
    </source>
</evidence>
<keyword evidence="8" id="KW-1185">Reference proteome</keyword>
<keyword evidence="7" id="KW-0648">Protein biosynthesis</keyword>
<keyword evidence="1 4" id="KW-0805">Transcription regulation</keyword>